<protein>
    <recommendedName>
        <fullName evidence="1">Exportin-1/Importin-beta-like domain-containing protein</fullName>
    </recommendedName>
</protein>
<dbReference type="AlphaFoldDB" id="A0A1B6EIA6"/>
<dbReference type="InterPro" id="IPR016024">
    <property type="entry name" value="ARM-type_fold"/>
</dbReference>
<dbReference type="GO" id="GO:0006913">
    <property type="term" value="P:nucleocytoplasmic transport"/>
    <property type="evidence" value="ECO:0007669"/>
    <property type="project" value="UniProtKB-ARBA"/>
</dbReference>
<proteinExistence type="predicted"/>
<dbReference type="Pfam" id="PF08389">
    <property type="entry name" value="Xpo1"/>
    <property type="match status" value="1"/>
</dbReference>
<reference evidence="2" key="1">
    <citation type="submission" date="2015-11" db="EMBL/GenBank/DDBJ databases">
        <title>De novo transcriptome assembly of four potential Pierce s Disease insect vectors from Arizona vineyards.</title>
        <authorList>
            <person name="Tassone E.E."/>
        </authorList>
    </citation>
    <scope>NUCLEOTIDE SEQUENCE</scope>
</reference>
<dbReference type="SUPFAM" id="SSF48371">
    <property type="entry name" value="ARM repeat"/>
    <property type="match status" value="1"/>
</dbReference>
<dbReference type="InterPro" id="IPR013598">
    <property type="entry name" value="Exportin-1/Importin-b-like"/>
</dbReference>
<feature type="domain" description="Exportin-1/Importin-beta-like" evidence="1">
    <location>
        <begin position="5"/>
        <end position="137"/>
    </location>
</feature>
<dbReference type="InterPro" id="IPR011989">
    <property type="entry name" value="ARM-like"/>
</dbReference>
<sequence>ADADQAIIKQLVVALSDLAIQTNQWPNFIPHLIEQLVEPHAAILLNIFITIAEEGESRDLKLGSNKRSELYGYFRNSSPLLIDLLKKLMQMSGEVEIMWMKFLSLYLQYYILQVDDLVTEPALIEKVFRVIENVNIETKTHDGA</sequence>
<organism evidence="2">
    <name type="scientific">Cuerna arida</name>
    <dbReference type="NCBI Taxonomy" id="1464854"/>
    <lineage>
        <taxon>Eukaryota</taxon>
        <taxon>Metazoa</taxon>
        <taxon>Ecdysozoa</taxon>
        <taxon>Arthropoda</taxon>
        <taxon>Hexapoda</taxon>
        <taxon>Insecta</taxon>
        <taxon>Pterygota</taxon>
        <taxon>Neoptera</taxon>
        <taxon>Paraneoptera</taxon>
        <taxon>Hemiptera</taxon>
        <taxon>Auchenorrhyncha</taxon>
        <taxon>Membracoidea</taxon>
        <taxon>Cicadellidae</taxon>
        <taxon>Cicadellinae</taxon>
        <taxon>Proconiini</taxon>
        <taxon>Cuerna</taxon>
    </lineage>
</organism>
<feature type="non-terminal residue" evidence="2">
    <location>
        <position position="144"/>
    </location>
</feature>
<evidence type="ECO:0000313" key="2">
    <source>
        <dbReference type="EMBL" id="JAS37648.1"/>
    </source>
</evidence>
<gene>
    <name evidence="2" type="ORF">g.400</name>
</gene>
<feature type="non-terminal residue" evidence="2">
    <location>
        <position position="1"/>
    </location>
</feature>
<dbReference type="EMBL" id="GECZ01032121">
    <property type="protein sequence ID" value="JAS37648.1"/>
    <property type="molecule type" value="Transcribed_RNA"/>
</dbReference>
<accession>A0A1B6EIA6</accession>
<name>A0A1B6EIA6_9HEMI</name>
<evidence type="ECO:0000259" key="1">
    <source>
        <dbReference type="Pfam" id="PF08389"/>
    </source>
</evidence>
<dbReference type="Gene3D" id="1.25.10.10">
    <property type="entry name" value="Leucine-rich Repeat Variant"/>
    <property type="match status" value="1"/>
</dbReference>